<sequence length="478" mass="52804">MADTSSLPPPSLKDIEALVLEVFSRVWEEFNAADAEYCETTIGSLAAPSVAQDATCVVKSESIGASPRDMNTWSLARQTNVQTFILPPAVEPCTQYESWTPTNRSIFRGDDSDDMQFLPFADEHAFNKEAYGKFFKTFAWQGSERLDADLEPVVLEAAHRLYFDYGIELERVDEANVFPFSLLGDSGFIHKASQRDLFSWNGATPTGSFPLPQAPVPDALDLRGRLNSLHADFCPSLNCIDFYCPVHNKISWPRQAPPKATKTTRDLWRECEKPCGLSCFRKIERGDMSELVPWENWDWEEFRTILEMAPDVLPCQLAVLCRKPCREDSGYNDGDIVTKRDDHKKVSRKRKVPSAVVTRGVAGGRLPSPSSQVGIIRGCVNTLELASPDTAAIGTTQRPTATVIVGVPQIVSLLCLFCLQAAESSSWKVATEELVADAMLIMQKANISAMTENVHVSSVAKNATLSSAFRAMPGVRSP</sequence>
<dbReference type="Proteomes" id="UP000736335">
    <property type="component" value="Unassembled WGS sequence"/>
</dbReference>
<dbReference type="AlphaFoldDB" id="A0A9P6H2U9"/>
<evidence type="ECO:0000313" key="1">
    <source>
        <dbReference type="EMBL" id="KAF9777271.1"/>
    </source>
</evidence>
<dbReference type="EMBL" id="WIUZ02000057">
    <property type="protein sequence ID" value="KAF9777271.1"/>
    <property type="molecule type" value="Genomic_DNA"/>
</dbReference>
<evidence type="ECO:0000313" key="2">
    <source>
        <dbReference type="Proteomes" id="UP000736335"/>
    </source>
</evidence>
<dbReference type="OrthoDB" id="6141102at2759"/>
<comment type="caution">
    <text evidence="1">The sequence shown here is derived from an EMBL/GenBank/DDBJ whole genome shotgun (WGS) entry which is preliminary data.</text>
</comment>
<reference evidence="1" key="2">
    <citation type="submission" date="2020-11" db="EMBL/GenBank/DDBJ databases">
        <authorList>
            <consortium name="DOE Joint Genome Institute"/>
            <person name="Kuo A."/>
            <person name="Miyauchi S."/>
            <person name="Kiss E."/>
            <person name="Drula E."/>
            <person name="Kohler A."/>
            <person name="Sanchez-Garcia M."/>
            <person name="Andreopoulos B."/>
            <person name="Barry K.W."/>
            <person name="Bonito G."/>
            <person name="Buee M."/>
            <person name="Carver A."/>
            <person name="Chen C."/>
            <person name="Cichocki N."/>
            <person name="Clum A."/>
            <person name="Culley D."/>
            <person name="Crous P.W."/>
            <person name="Fauchery L."/>
            <person name="Girlanda M."/>
            <person name="Hayes R."/>
            <person name="Keri Z."/>
            <person name="Labutti K."/>
            <person name="Lipzen A."/>
            <person name="Lombard V."/>
            <person name="Magnuson J."/>
            <person name="Maillard F."/>
            <person name="Morin E."/>
            <person name="Murat C."/>
            <person name="Nolan M."/>
            <person name="Ohm R."/>
            <person name="Pangilinan J."/>
            <person name="Pereira M."/>
            <person name="Perotto S."/>
            <person name="Peter M."/>
            <person name="Riley R."/>
            <person name="Sitrit Y."/>
            <person name="Stielow B."/>
            <person name="Szollosi G."/>
            <person name="Zifcakova L."/>
            <person name="Stursova M."/>
            <person name="Spatafora J.W."/>
            <person name="Tedersoo L."/>
            <person name="Vaario L.-M."/>
            <person name="Yamada A."/>
            <person name="Yan M."/>
            <person name="Wang P."/>
            <person name="Xu J."/>
            <person name="Bruns T."/>
            <person name="Baldrian P."/>
            <person name="Vilgalys R."/>
            <person name="Henrissat B."/>
            <person name="Grigoriev I.V."/>
            <person name="Hibbett D."/>
            <person name="Nagy L.G."/>
            <person name="Martin F.M."/>
        </authorList>
    </citation>
    <scope>NUCLEOTIDE SEQUENCE</scope>
    <source>
        <strain evidence="1">UH-Tt-Lm1</strain>
    </source>
</reference>
<reference evidence="1" key="1">
    <citation type="journal article" date="2020" name="Nat. Commun.">
        <title>Large-scale genome sequencing of mycorrhizal fungi provides insights into the early evolution of symbiotic traits.</title>
        <authorList>
            <person name="Miyauchi S."/>
            <person name="Kiss E."/>
            <person name="Kuo A."/>
            <person name="Drula E."/>
            <person name="Kohler A."/>
            <person name="Sanchez-Garcia M."/>
            <person name="Morin E."/>
            <person name="Andreopoulos B."/>
            <person name="Barry K.W."/>
            <person name="Bonito G."/>
            <person name="Buee M."/>
            <person name="Carver A."/>
            <person name="Chen C."/>
            <person name="Cichocki N."/>
            <person name="Clum A."/>
            <person name="Culley D."/>
            <person name="Crous P.W."/>
            <person name="Fauchery L."/>
            <person name="Girlanda M."/>
            <person name="Hayes R.D."/>
            <person name="Keri Z."/>
            <person name="LaButti K."/>
            <person name="Lipzen A."/>
            <person name="Lombard V."/>
            <person name="Magnuson J."/>
            <person name="Maillard F."/>
            <person name="Murat C."/>
            <person name="Nolan M."/>
            <person name="Ohm R.A."/>
            <person name="Pangilinan J."/>
            <person name="Pereira M.F."/>
            <person name="Perotto S."/>
            <person name="Peter M."/>
            <person name="Pfister S."/>
            <person name="Riley R."/>
            <person name="Sitrit Y."/>
            <person name="Stielow J.B."/>
            <person name="Szollosi G."/>
            <person name="Zifcakova L."/>
            <person name="Stursova M."/>
            <person name="Spatafora J.W."/>
            <person name="Tedersoo L."/>
            <person name="Vaario L.M."/>
            <person name="Yamada A."/>
            <person name="Yan M."/>
            <person name="Wang P."/>
            <person name="Xu J."/>
            <person name="Bruns T."/>
            <person name="Baldrian P."/>
            <person name="Vilgalys R."/>
            <person name="Dunand C."/>
            <person name="Henrissat B."/>
            <person name="Grigoriev I.V."/>
            <person name="Hibbett D."/>
            <person name="Nagy L.G."/>
            <person name="Martin F.M."/>
        </authorList>
    </citation>
    <scope>NUCLEOTIDE SEQUENCE</scope>
    <source>
        <strain evidence="1">UH-Tt-Lm1</strain>
    </source>
</reference>
<name>A0A9P6H2U9_9AGAM</name>
<gene>
    <name evidence="1" type="ORF">BJ322DRAFT_1188165</name>
</gene>
<keyword evidence="2" id="KW-1185">Reference proteome</keyword>
<accession>A0A9P6H2U9</accession>
<organism evidence="1 2">
    <name type="scientific">Thelephora terrestris</name>
    <dbReference type="NCBI Taxonomy" id="56493"/>
    <lineage>
        <taxon>Eukaryota</taxon>
        <taxon>Fungi</taxon>
        <taxon>Dikarya</taxon>
        <taxon>Basidiomycota</taxon>
        <taxon>Agaricomycotina</taxon>
        <taxon>Agaricomycetes</taxon>
        <taxon>Thelephorales</taxon>
        <taxon>Thelephoraceae</taxon>
        <taxon>Thelephora</taxon>
    </lineage>
</organism>
<proteinExistence type="predicted"/>
<protein>
    <submittedName>
        <fullName evidence="1">Uncharacterized protein</fullName>
    </submittedName>
</protein>